<geneLocation type="plasmid" evidence="4">
    <name>pkna06</name>
</geneLocation>
<gene>
    <name evidence="2" type="ORF">B0W47_17855</name>
    <name evidence="3" type="ORF">CDI09_16315</name>
</gene>
<geneLocation type="plasmid" evidence="2">
    <name>pKNA06</name>
</geneLocation>
<keyword evidence="1" id="KW-0812">Transmembrane</keyword>
<proteinExistence type="predicted"/>
<dbReference type="Proteomes" id="UP000247512">
    <property type="component" value="Unassembled WGS sequence"/>
</dbReference>
<keyword evidence="1" id="KW-0472">Membrane</keyword>
<evidence type="ECO:0000313" key="3">
    <source>
        <dbReference type="EMBL" id="PYD64957.1"/>
    </source>
</evidence>
<dbReference type="AlphaFoldDB" id="A0A9N7H2P8"/>
<dbReference type="KEGG" id="kna:B0W47_17855"/>
<sequence length="63" mass="6728">MADRSYTTPPNTLGHETESTRGLSDVAAALIFPALLLLALAGFAQPEVLHHNNAKVQVMEAAR</sequence>
<dbReference type="EMBL" id="CP019881">
    <property type="protein sequence ID" value="AQU89412.1"/>
    <property type="molecule type" value="Genomic_DNA"/>
</dbReference>
<evidence type="ECO:0000313" key="4">
    <source>
        <dbReference type="Proteomes" id="UP000189683"/>
    </source>
</evidence>
<dbReference type="Proteomes" id="UP000189683">
    <property type="component" value="Plasmid pKNA06"/>
</dbReference>
<protein>
    <submittedName>
        <fullName evidence="2">Uncharacterized protein</fullName>
    </submittedName>
</protein>
<evidence type="ECO:0000313" key="2">
    <source>
        <dbReference type="EMBL" id="AQU89412.1"/>
    </source>
</evidence>
<dbReference type="EMBL" id="NIRT01000053">
    <property type="protein sequence ID" value="PYD64957.1"/>
    <property type="molecule type" value="Genomic_DNA"/>
</dbReference>
<evidence type="ECO:0000256" key="1">
    <source>
        <dbReference type="SAM" id="Phobius"/>
    </source>
</evidence>
<reference evidence="3 5" key="2">
    <citation type="submission" date="2017-06" db="EMBL/GenBank/DDBJ databases">
        <title>A draft genome sequence of Komagataeibacter nataicola LMG 1536.</title>
        <authorList>
            <person name="Skraban J."/>
            <person name="Cleenwerck I."/>
            <person name="Vandamme P."/>
            <person name="Trcek J."/>
        </authorList>
    </citation>
    <scope>NUCLEOTIDE SEQUENCE [LARGE SCALE GENOMIC DNA]</scope>
    <source>
        <strain evidence="3 5">LMG 1536</strain>
    </source>
</reference>
<accession>A0A9N7H2P8</accession>
<feature type="transmembrane region" description="Helical" evidence="1">
    <location>
        <begin position="26"/>
        <end position="44"/>
    </location>
</feature>
<reference evidence="2 4" key="1">
    <citation type="submission" date="2017-02" db="EMBL/GenBank/DDBJ databases">
        <title>zhang.</title>
        <authorList>
            <person name="Zhang H."/>
        </authorList>
    </citation>
    <scope>NUCLEOTIDE SEQUENCE [LARGE SCALE GENOMIC DNA]</scope>
    <source>
        <strain evidence="2 4">RZS01</strain>
        <plasmid evidence="4">pkna06</plasmid>
        <plasmid evidence="2">pKNA06</plasmid>
    </source>
</reference>
<organism evidence="2 4">
    <name type="scientific">Komagataeibacter nataicola</name>
    <dbReference type="NCBI Taxonomy" id="265960"/>
    <lineage>
        <taxon>Bacteria</taxon>
        <taxon>Pseudomonadati</taxon>
        <taxon>Pseudomonadota</taxon>
        <taxon>Alphaproteobacteria</taxon>
        <taxon>Acetobacterales</taxon>
        <taxon>Acetobacteraceae</taxon>
        <taxon>Komagataeibacter</taxon>
    </lineage>
</organism>
<dbReference type="RefSeq" id="WP_078528748.1">
    <property type="nucleotide sequence ID" value="NZ_CP019881.1"/>
</dbReference>
<name>A0A9N7H2P8_9PROT</name>
<keyword evidence="2" id="KW-0614">Plasmid</keyword>
<keyword evidence="5" id="KW-1185">Reference proteome</keyword>
<evidence type="ECO:0000313" key="5">
    <source>
        <dbReference type="Proteomes" id="UP000247512"/>
    </source>
</evidence>
<keyword evidence="1" id="KW-1133">Transmembrane helix</keyword>